<sequence length="93" mass="10495">MTGIYVDALGDLRCTKAPNSAPLINLDRGFQRRDLCDLGSRVIECRQAVVKFKVVDGQPSTSSGKRDWVVGQHWHYHFICLYLMSNGLVEPED</sequence>
<comment type="caution">
    <text evidence="1">The sequence shown here is derived from an EMBL/GenBank/DDBJ whole genome shotgun (WGS) entry which is preliminary data.</text>
</comment>
<dbReference type="Proteomes" id="UP000762676">
    <property type="component" value="Unassembled WGS sequence"/>
</dbReference>
<organism evidence="1 2">
    <name type="scientific">Elysia marginata</name>
    <dbReference type="NCBI Taxonomy" id="1093978"/>
    <lineage>
        <taxon>Eukaryota</taxon>
        <taxon>Metazoa</taxon>
        <taxon>Spiralia</taxon>
        <taxon>Lophotrochozoa</taxon>
        <taxon>Mollusca</taxon>
        <taxon>Gastropoda</taxon>
        <taxon>Heterobranchia</taxon>
        <taxon>Euthyneura</taxon>
        <taxon>Panpulmonata</taxon>
        <taxon>Sacoglossa</taxon>
        <taxon>Placobranchoidea</taxon>
        <taxon>Plakobranchidae</taxon>
        <taxon>Elysia</taxon>
    </lineage>
</organism>
<keyword evidence="2" id="KW-1185">Reference proteome</keyword>
<reference evidence="1 2" key="1">
    <citation type="journal article" date="2021" name="Elife">
        <title>Chloroplast acquisition without the gene transfer in kleptoplastic sea slugs, Plakobranchus ocellatus.</title>
        <authorList>
            <person name="Maeda T."/>
            <person name="Takahashi S."/>
            <person name="Yoshida T."/>
            <person name="Shimamura S."/>
            <person name="Takaki Y."/>
            <person name="Nagai Y."/>
            <person name="Toyoda A."/>
            <person name="Suzuki Y."/>
            <person name="Arimoto A."/>
            <person name="Ishii H."/>
            <person name="Satoh N."/>
            <person name="Nishiyama T."/>
            <person name="Hasebe M."/>
            <person name="Maruyama T."/>
            <person name="Minagawa J."/>
            <person name="Obokata J."/>
            <person name="Shigenobu S."/>
        </authorList>
    </citation>
    <scope>NUCLEOTIDE SEQUENCE [LARGE SCALE GENOMIC DNA]</scope>
</reference>
<proteinExistence type="predicted"/>
<gene>
    <name evidence="1" type="ORF">ElyMa_004092000</name>
</gene>
<protein>
    <submittedName>
        <fullName evidence="1">Uncharacterized protein</fullName>
    </submittedName>
</protein>
<dbReference type="EMBL" id="BMAT01008314">
    <property type="protein sequence ID" value="GFR82202.1"/>
    <property type="molecule type" value="Genomic_DNA"/>
</dbReference>
<evidence type="ECO:0000313" key="2">
    <source>
        <dbReference type="Proteomes" id="UP000762676"/>
    </source>
</evidence>
<evidence type="ECO:0000313" key="1">
    <source>
        <dbReference type="EMBL" id="GFR82202.1"/>
    </source>
</evidence>
<name>A0AAV4G9S6_9GAST</name>
<dbReference type="AlphaFoldDB" id="A0AAV4G9S6"/>
<accession>A0AAV4G9S6</accession>